<dbReference type="GO" id="GO:0031146">
    <property type="term" value="P:SCF-dependent proteasomal ubiquitin-dependent protein catabolic process"/>
    <property type="evidence" value="ECO:0007669"/>
    <property type="project" value="TreeGrafter"/>
</dbReference>
<dbReference type="GO" id="GO:0019005">
    <property type="term" value="C:SCF ubiquitin ligase complex"/>
    <property type="evidence" value="ECO:0007669"/>
    <property type="project" value="TreeGrafter"/>
</dbReference>
<dbReference type="EMBL" id="DAKRPA010000191">
    <property type="protein sequence ID" value="DAZ95752.1"/>
    <property type="molecule type" value="Genomic_DNA"/>
</dbReference>
<gene>
    <name evidence="1" type="ORF">N0F65_006400</name>
</gene>
<organism evidence="1 2">
    <name type="scientific">Lagenidium giganteum</name>
    <dbReference type="NCBI Taxonomy" id="4803"/>
    <lineage>
        <taxon>Eukaryota</taxon>
        <taxon>Sar</taxon>
        <taxon>Stramenopiles</taxon>
        <taxon>Oomycota</taxon>
        <taxon>Peronosporomycetes</taxon>
        <taxon>Pythiales</taxon>
        <taxon>Pythiaceae</taxon>
    </lineage>
</organism>
<name>A0AAV2YL88_9STRA</name>
<keyword evidence="2" id="KW-1185">Reference proteome</keyword>
<dbReference type="Gene3D" id="3.80.10.10">
    <property type="entry name" value="Ribonuclease Inhibitor"/>
    <property type="match status" value="1"/>
</dbReference>
<accession>A0AAV2YL88</accession>
<protein>
    <recommendedName>
        <fullName evidence="3">F-box domain-containing protein</fullName>
    </recommendedName>
</protein>
<dbReference type="PANTHER" id="PTHR13318">
    <property type="entry name" value="PARTNER OF PAIRED, ISOFORM B-RELATED"/>
    <property type="match status" value="1"/>
</dbReference>
<comment type="caution">
    <text evidence="1">The sequence shown here is derived from an EMBL/GenBank/DDBJ whole genome shotgun (WGS) entry which is preliminary data.</text>
</comment>
<evidence type="ECO:0000313" key="2">
    <source>
        <dbReference type="Proteomes" id="UP001146120"/>
    </source>
</evidence>
<reference evidence="1" key="1">
    <citation type="submission" date="2022-11" db="EMBL/GenBank/DDBJ databases">
        <authorList>
            <person name="Morgan W.R."/>
            <person name="Tartar A."/>
        </authorList>
    </citation>
    <scope>NUCLEOTIDE SEQUENCE</scope>
    <source>
        <strain evidence="1">ARSEF 373</strain>
    </source>
</reference>
<proteinExistence type="predicted"/>
<dbReference type="SUPFAM" id="SSF52047">
    <property type="entry name" value="RNI-like"/>
    <property type="match status" value="1"/>
</dbReference>
<dbReference type="Proteomes" id="UP001146120">
    <property type="component" value="Unassembled WGS sequence"/>
</dbReference>
<sequence>MTATSLPRGIDPAIALPLATMRAVLAFAGATCPPDPLRERCCSTQQTPPASTMAMLSLRAVAASWRRVVDELMASHQRYSETLVVAESMEMAERAAKDVLHLRICATHTATAAVDWPGWMQRYPALQRLDLSCVPVASGHLPAILSAASKSCVDLKSLRLPCCVGDGNQSRQVSDEAVDALVHALERWHCWGARLRHIFVPRLPRPVDTFLRELAQYCPQIESLDGLGQSEQWLVSLDTWKLFSASCTLLRAFHWRVVPFEDAFLSAFGRSCKPKLETLRIGFNMDSQFTLATGAYSVPGVVQLLRGVPALRVLEMNFPFFVDVTQVVSDGVFIELARHCPRLAHLHVKLQRLHEPLALDAVTSVGIDALLQLPALDDLELHGLMVPPKRLVAFLIEKARRTYGRLRMALRDYHGDMRALVISLVENVALGRCRVDLTVTRACATANVRFDCLRQQFGTMAVPKGVSLVVHLSKPNAVDSPQLVSIQQLSFSSTPVPHNFIVSASADPSSSCVGSVLLIAPWVAAPSETPVVTASAAGVDESSDAGLLL</sequence>
<evidence type="ECO:0000313" key="1">
    <source>
        <dbReference type="EMBL" id="DAZ95752.1"/>
    </source>
</evidence>
<dbReference type="AlphaFoldDB" id="A0AAV2YL88"/>
<evidence type="ECO:0008006" key="3">
    <source>
        <dbReference type="Google" id="ProtNLM"/>
    </source>
</evidence>
<reference evidence="1" key="2">
    <citation type="journal article" date="2023" name="Microbiol Resour">
        <title>Decontamination and Annotation of the Draft Genome Sequence of the Oomycete Lagenidium giganteum ARSEF 373.</title>
        <authorList>
            <person name="Morgan W.R."/>
            <person name="Tartar A."/>
        </authorList>
    </citation>
    <scope>NUCLEOTIDE SEQUENCE</scope>
    <source>
        <strain evidence="1">ARSEF 373</strain>
    </source>
</reference>
<dbReference type="InterPro" id="IPR032675">
    <property type="entry name" value="LRR_dom_sf"/>
</dbReference>